<keyword evidence="1" id="KW-0004">4Fe-4S</keyword>
<gene>
    <name evidence="6" type="ORF">HY912_13425</name>
</gene>
<dbReference type="InterPro" id="IPR050157">
    <property type="entry name" value="PSI_iron-sulfur_center"/>
</dbReference>
<dbReference type="InterPro" id="IPR017900">
    <property type="entry name" value="4Fe4S_Fe_S_CS"/>
</dbReference>
<dbReference type="PANTHER" id="PTHR24960">
    <property type="entry name" value="PHOTOSYSTEM I IRON-SULFUR CENTER-RELATED"/>
    <property type="match status" value="1"/>
</dbReference>
<dbReference type="PANTHER" id="PTHR24960:SF79">
    <property type="entry name" value="PHOTOSYSTEM I IRON-SULFUR CENTER"/>
    <property type="match status" value="1"/>
</dbReference>
<dbReference type="SUPFAM" id="SSF54862">
    <property type="entry name" value="4Fe-4S ferredoxins"/>
    <property type="match status" value="1"/>
</dbReference>
<name>A0A9D6V4B5_9BACT</name>
<proteinExistence type="predicted"/>
<sequence length="113" mass="11523">MGRLVYLKNVSSLKLDGEKCSGCGTCLQVCPHAVLVKNNGRVGIAEPDSCMECGACAKNCPTGALSVRAGVGCAMAVINSALGRQASSCCCIVEPEENTCGSNADKKQSSSCC</sequence>
<reference evidence="6" key="1">
    <citation type="submission" date="2020-07" db="EMBL/GenBank/DDBJ databases">
        <title>Huge and variable diversity of episymbiotic CPR bacteria and DPANN archaea in groundwater ecosystems.</title>
        <authorList>
            <person name="He C.Y."/>
            <person name="Keren R."/>
            <person name="Whittaker M."/>
            <person name="Farag I.F."/>
            <person name="Doudna J."/>
            <person name="Cate J.H.D."/>
            <person name="Banfield J.F."/>
        </authorList>
    </citation>
    <scope>NUCLEOTIDE SEQUENCE</scope>
    <source>
        <strain evidence="6">NC_groundwater_1664_Pr3_B-0.1um_52_9</strain>
    </source>
</reference>
<dbReference type="EMBL" id="JACRDE010000349">
    <property type="protein sequence ID" value="MBI5250488.1"/>
    <property type="molecule type" value="Genomic_DNA"/>
</dbReference>
<evidence type="ECO:0000313" key="7">
    <source>
        <dbReference type="Proteomes" id="UP000807825"/>
    </source>
</evidence>
<evidence type="ECO:0000313" key="6">
    <source>
        <dbReference type="EMBL" id="MBI5250488.1"/>
    </source>
</evidence>
<dbReference type="InterPro" id="IPR017896">
    <property type="entry name" value="4Fe4S_Fe-S-bd"/>
</dbReference>
<comment type="caution">
    <text evidence="6">The sequence shown here is derived from an EMBL/GenBank/DDBJ whole genome shotgun (WGS) entry which is preliminary data.</text>
</comment>
<dbReference type="AlphaFoldDB" id="A0A9D6V4B5"/>
<dbReference type="Gene3D" id="3.30.70.20">
    <property type="match status" value="1"/>
</dbReference>
<accession>A0A9D6V4B5</accession>
<dbReference type="Pfam" id="PF13187">
    <property type="entry name" value="Fer4_9"/>
    <property type="match status" value="1"/>
</dbReference>
<keyword evidence="2" id="KW-0479">Metal-binding</keyword>
<protein>
    <submittedName>
        <fullName evidence="6">4Fe-4S binding protein</fullName>
    </submittedName>
</protein>
<keyword evidence="4" id="KW-0411">Iron-sulfur</keyword>
<organism evidence="6 7">
    <name type="scientific">Desulfomonile tiedjei</name>
    <dbReference type="NCBI Taxonomy" id="2358"/>
    <lineage>
        <taxon>Bacteria</taxon>
        <taxon>Pseudomonadati</taxon>
        <taxon>Thermodesulfobacteriota</taxon>
        <taxon>Desulfomonilia</taxon>
        <taxon>Desulfomonilales</taxon>
        <taxon>Desulfomonilaceae</taxon>
        <taxon>Desulfomonile</taxon>
    </lineage>
</organism>
<dbReference type="GO" id="GO:0046872">
    <property type="term" value="F:metal ion binding"/>
    <property type="evidence" value="ECO:0007669"/>
    <property type="project" value="UniProtKB-KW"/>
</dbReference>
<feature type="domain" description="4Fe-4S ferredoxin-type" evidence="5">
    <location>
        <begin position="40"/>
        <end position="70"/>
    </location>
</feature>
<evidence type="ECO:0000256" key="4">
    <source>
        <dbReference type="ARBA" id="ARBA00023014"/>
    </source>
</evidence>
<evidence type="ECO:0000256" key="1">
    <source>
        <dbReference type="ARBA" id="ARBA00022485"/>
    </source>
</evidence>
<dbReference type="PROSITE" id="PS00198">
    <property type="entry name" value="4FE4S_FER_1"/>
    <property type="match status" value="1"/>
</dbReference>
<dbReference type="GO" id="GO:0051539">
    <property type="term" value="F:4 iron, 4 sulfur cluster binding"/>
    <property type="evidence" value="ECO:0007669"/>
    <property type="project" value="UniProtKB-KW"/>
</dbReference>
<dbReference type="Proteomes" id="UP000807825">
    <property type="component" value="Unassembled WGS sequence"/>
</dbReference>
<evidence type="ECO:0000256" key="3">
    <source>
        <dbReference type="ARBA" id="ARBA00023004"/>
    </source>
</evidence>
<evidence type="ECO:0000256" key="2">
    <source>
        <dbReference type="ARBA" id="ARBA00022723"/>
    </source>
</evidence>
<evidence type="ECO:0000259" key="5">
    <source>
        <dbReference type="PROSITE" id="PS51379"/>
    </source>
</evidence>
<feature type="domain" description="4Fe-4S ferredoxin-type" evidence="5">
    <location>
        <begin position="11"/>
        <end position="39"/>
    </location>
</feature>
<keyword evidence="3" id="KW-0408">Iron</keyword>
<dbReference type="PROSITE" id="PS51379">
    <property type="entry name" value="4FE4S_FER_2"/>
    <property type="match status" value="2"/>
</dbReference>
<dbReference type="NCBIfam" id="NF040864">
    <property type="entry name" value="HgcB_ferredoxin"/>
    <property type="match status" value="1"/>
</dbReference>